<dbReference type="GO" id="GO:0000049">
    <property type="term" value="F:tRNA binding"/>
    <property type="evidence" value="ECO:0007669"/>
    <property type="project" value="UniProtKB-KW"/>
</dbReference>
<dbReference type="GO" id="GO:0005737">
    <property type="term" value="C:cytoplasm"/>
    <property type="evidence" value="ECO:0007669"/>
    <property type="project" value="UniProtKB-SubCell"/>
</dbReference>
<dbReference type="STRING" id="1552.A7L45_13190"/>
<dbReference type="EMBL" id="CP015756">
    <property type="protein sequence ID" value="APC40957.1"/>
    <property type="molecule type" value="Genomic_DNA"/>
</dbReference>
<dbReference type="PANTHER" id="PTHR37825">
    <property type="entry name" value="TRNA(MET) CYTIDINE ACETATE LIGASE"/>
    <property type="match status" value="1"/>
</dbReference>
<dbReference type="SUPFAM" id="SSF52374">
    <property type="entry name" value="Nucleotidylyl transferase"/>
    <property type="match status" value="1"/>
</dbReference>
<evidence type="ECO:0000256" key="2">
    <source>
        <dbReference type="HAMAP-Rule" id="MF_01539"/>
    </source>
</evidence>
<comment type="subcellular location">
    <subcellularLocation>
        <location evidence="2">Cytoplasm</location>
    </subcellularLocation>
</comment>
<comment type="similarity">
    <text evidence="2">Belongs to the TmcAL family.</text>
</comment>
<dbReference type="Pfam" id="PF05636">
    <property type="entry name" value="HIGH_NTase1"/>
    <property type="match status" value="1"/>
</dbReference>
<dbReference type="Proteomes" id="UP000182569">
    <property type="component" value="Chromosome"/>
</dbReference>
<reference evidence="4" key="1">
    <citation type="journal article" date="2016" name="Front. Microbiol.">
        <title>Complete Genome Sequence of Clostridium estertheticum DSM 8809, a Microbe Identified in Spoiled Vacuum Packed Beef.</title>
        <authorList>
            <person name="Yu Z."/>
            <person name="Gunn L."/>
            <person name="Brennan E."/>
            <person name="Reid R."/>
            <person name="Wall P.G."/>
            <person name="Gaora O.P."/>
            <person name="Hurley D."/>
            <person name="Bolton D."/>
            <person name="Fanning S."/>
        </authorList>
    </citation>
    <scope>NUCLEOTIDE SEQUENCE [LARGE SCALE GENOMIC DNA]</scope>
    <source>
        <strain evidence="4">DSM 8809</strain>
    </source>
</reference>
<organism evidence="3 4">
    <name type="scientific">Clostridium estertheticum subsp. estertheticum</name>
    <dbReference type="NCBI Taxonomy" id="1552"/>
    <lineage>
        <taxon>Bacteria</taxon>
        <taxon>Bacillati</taxon>
        <taxon>Bacillota</taxon>
        <taxon>Clostridia</taxon>
        <taxon>Eubacteriales</taxon>
        <taxon>Clostridiaceae</taxon>
        <taxon>Clostridium</taxon>
    </lineage>
</organism>
<accession>A0A1J0GI03</accession>
<dbReference type="InterPro" id="IPR014729">
    <property type="entry name" value="Rossmann-like_a/b/a_fold"/>
</dbReference>
<comment type="caution">
    <text evidence="2">Lacks conserved residue(s) required for the propagation of feature annotation.</text>
</comment>
<keyword evidence="2" id="KW-0963">Cytoplasm</keyword>
<dbReference type="OrthoDB" id="9769796at2"/>
<evidence type="ECO:0000313" key="4">
    <source>
        <dbReference type="Proteomes" id="UP000182569"/>
    </source>
</evidence>
<keyword evidence="2" id="KW-0436">Ligase</keyword>
<feature type="binding site" evidence="2">
    <location>
        <begin position="7"/>
        <end position="20"/>
    </location>
    <ligand>
        <name>ATP</name>
        <dbReference type="ChEBI" id="CHEBI:30616"/>
    </ligand>
</feature>
<dbReference type="GO" id="GO:0005524">
    <property type="term" value="F:ATP binding"/>
    <property type="evidence" value="ECO:0007669"/>
    <property type="project" value="UniProtKB-KW"/>
</dbReference>
<dbReference type="GO" id="GO:0006400">
    <property type="term" value="P:tRNA modification"/>
    <property type="evidence" value="ECO:0007669"/>
    <property type="project" value="UniProtKB-UniRule"/>
</dbReference>
<sequence length="407" mass="45807">MNVSGIIVEYNPLHNGHVYHINKTKELTNCDVLIGVMSGNFTQRGIPSSIDKWTKTRMALNNGIDLVIELPAIYSVSSAEFFAQGAVSLLNSLGIVDNICFGSEHGDINDIYNIANILLNEPIEFKLMLKIYLSKGITYPLARANALYDYLKNSNMIISNLLLGNFLNSSNNILGIEYCKSLIKLNSSITPYTLKRKGASYNSNFINNEFSSATAIRKFVKENGISTNLKDYVPLSVLTEIKDLYSKDNKFIFEDSMFPYIKYKSATSKNSLINLPDVSEGLDNKIIKSLQNNFTYESALEDIKSKRYTYSRISRILCQYFIGFDNFDTTRLRSEPCPYARVLGFNSKGKSILKSIKSNSSIPLYTKISKKFNDTLSLDIRSTMAYSILNKSIDPSSDYLISPIIIK</sequence>
<dbReference type="RefSeq" id="WP_071613250.1">
    <property type="nucleotide sequence ID" value="NZ_CP015756.1"/>
</dbReference>
<feature type="binding site" evidence="2">
    <location>
        <position position="171"/>
    </location>
    <ligand>
        <name>ATP</name>
        <dbReference type="ChEBI" id="CHEBI:30616"/>
    </ligand>
</feature>
<comment type="catalytic activity">
    <reaction evidence="2">
        <text>cytidine(34) in elongator tRNA(Met) + acetate + ATP = N(4)-acetylcytidine(34) in elongator tRNA(Met) + AMP + diphosphate</text>
        <dbReference type="Rhea" id="RHEA:58144"/>
        <dbReference type="Rhea" id="RHEA-COMP:10693"/>
        <dbReference type="Rhea" id="RHEA-COMP:10694"/>
        <dbReference type="ChEBI" id="CHEBI:30089"/>
        <dbReference type="ChEBI" id="CHEBI:30616"/>
        <dbReference type="ChEBI" id="CHEBI:33019"/>
        <dbReference type="ChEBI" id="CHEBI:74900"/>
        <dbReference type="ChEBI" id="CHEBI:82748"/>
        <dbReference type="ChEBI" id="CHEBI:456215"/>
    </reaction>
</comment>
<feature type="binding site" evidence="2">
    <location>
        <position position="102"/>
    </location>
    <ligand>
        <name>ATP</name>
        <dbReference type="ChEBI" id="CHEBI:30616"/>
    </ligand>
</feature>
<name>A0A1J0GI03_9CLOT</name>
<keyword evidence="2" id="KW-0067">ATP-binding</keyword>
<dbReference type="GO" id="GO:0016879">
    <property type="term" value="F:ligase activity, forming carbon-nitrogen bonds"/>
    <property type="evidence" value="ECO:0007669"/>
    <property type="project" value="UniProtKB-UniRule"/>
</dbReference>
<evidence type="ECO:0000256" key="1">
    <source>
        <dbReference type="ARBA" id="ARBA00022694"/>
    </source>
</evidence>
<keyword evidence="2" id="KW-0694">RNA-binding</keyword>
<protein>
    <recommendedName>
        <fullName evidence="2">tRNA(Met) cytidine acetate ligase</fullName>
        <ecNumber evidence="2">6.3.4.-</ecNumber>
    </recommendedName>
</protein>
<evidence type="ECO:0000313" key="3">
    <source>
        <dbReference type="EMBL" id="APC40957.1"/>
    </source>
</evidence>
<proteinExistence type="inferred from homology"/>
<dbReference type="HAMAP" id="MF_01539">
    <property type="entry name" value="TmcAL"/>
    <property type="match status" value="1"/>
</dbReference>
<keyword evidence="4" id="KW-1185">Reference proteome</keyword>
<dbReference type="InterPro" id="IPR008513">
    <property type="entry name" value="tRNA(Met)_cyd_acetate_ligase"/>
</dbReference>
<keyword evidence="2" id="KW-0820">tRNA-binding</keyword>
<gene>
    <name evidence="2" type="primary">tmcAL</name>
    <name evidence="3" type="ORF">A7L45_13190</name>
</gene>
<comment type="function">
    <text evidence="2">Catalyzes the formation of N(4)-acetylcytidine (ac(4)C) at the wobble position of elongator tRNA(Met), using acetate and ATP as substrates. First activates an acetate ion to form acetyladenylate (Ac-AMP) and then transfers the acetyl group to tRNA to form ac(4)C34.</text>
</comment>
<dbReference type="KEGG" id="ceu:A7L45_13190"/>
<dbReference type="AlphaFoldDB" id="A0A1J0GI03"/>
<dbReference type="EC" id="6.3.4.-" evidence="2"/>
<dbReference type="Gene3D" id="3.40.50.620">
    <property type="entry name" value="HUPs"/>
    <property type="match status" value="1"/>
</dbReference>
<dbReference type="PANTHER" id="PTHR37825:SF1">
    <property type="entry name" value="TRNA(MET) CYTIDINE ACETATE LIGASE"/>
    <property type="match status" value="1"/>
</dbReference>
<dbReference type="NCBIfam" id="NF010191">
    <property type="entry name" value="PRK13670.1"/>
    <property type="match status" value="1"/>
</dbReference>
<keyword evidence="2" id="KW-0547">Nucleotide-binding</keyword>
<feature type="binding site" evidence="2">
    <location>
        <position position="196"/>
    </location>
    <ligand>
        <name>ATP</name>
        <dbReference type="ChEBI" id="CHEBI:30616"/>
    </ligand>
</feature>
<keyword evidence="1 2" id="KW-0819">tRNA processing</keyword>